<evidence type="ECO:0000313" key="3">
    <source>
        <dbReference type="Proteomes" id="UP000295632"/>
    </source>
</evidence>
<dbReference type="RefSeq" id="WP_133581432.1">
    <property type="nucleotide sequence ID" value="NZ_SNYJ01000015.1"/>
</dbReference>
<sequence>MNIDNCPSCGALYYKTLTQDVCRSCFQLEEEQFDRVYAFLKQKQNRSASMQEVVEQTSVKESLLIKYIKKGRLRTSQFPNLGYPCARCNTMINQDKLCNSCREDIAKDLASFDMQQAREAEKNRQPTYHVLSKKNDKR</sequence>
<dbReference type="OrthoDB" id="1739831at2"/>
<accession>A0A4R6TUT1</accession>
<reference evidence="2 3" key="1">
    <citation type="submission" date="2019-03" db="EMBL/GenBank/DDBJ databases">
        <title>Genomic Encyclopedia of Type Strains, Phase IV (KMG-IV): sequencing the most valuable type-strain genomes for metagenomic binning, comparative biology and taxonomic classification.</title>
        <authorList>
            <person name="Goeker M."/>
        </authorList>
    </citation>
    <scope>NUCLEOTIDE SEQUENCE [LARGE SCALE GENOMIC DNA]</scope>
    <source>
        <strain evidence="2 3">DSM 28697</strain>
    </source>
</reference>
<protein>
    <submittedName>
        <fullName evidence="2">Flagellar operon protein (TIGR03826 family)</fullName>
    </submittedName>
</protein>
<dbReference type="InterPro" id="IPR022258">
    <property type="entry name" value="Flagellar_operon_YvyF"/>
</dbReference>
<dbReference type="NCBIfam" id="TIGR03826">
    <property type="entry name" value="YvyF"/>
    <property type="match status" value="1"/>
</dbReference>
<gene>
    <name evidence="2" type="ORF">EV213_11519</name>
</gene>
<evidence type="ECO:0000256" key="1">
    <source>
        <dbReference type="SAM" id="MobiDB-lite"/>
    </source>
</evidence>
<organism evidence="2 3">
    <name type="scientific">Aureibacillus halotolerans</name>
    <dbReference type="NCBI Taxonomy" id="1508390"/>
    <lineage>
        <taxon>Bacteria</taxon>
        <taxon>Bacillati</taxon>
        <taxon>Bacillota</taxon>
        <taxon>Bacilli</taxon>
        <taxon>Bacillales</taxon>
        <taxon>Bacillaceae</taxon>
        <taxon>Aureibacillus</taxon>
    </lineage>
</organism>
<keyword evidence="2" id="KW-0969">Cilium</keyword>
<proteinExistence type="predicted"/>
<comment type="caution">
    <text evidence="2">The sequence shown here is derived from an EMBL/GenBank/DDBJ whole genome shotgun (WGS) entry which is preliminary data.</text>
</comment>
<keyword evidence="2" id="KW-0282">Flagellum</keyword>
<feature type="region of interest" description="Disordered" evidence="1">
    <location>
        <begin position="117"/>
        <end position="138"/>
    </location>
</feature>
<keyword evidence="2" id="KW-0966">Cell projection</keyword>
<dbReference type="AlphaFoldDB" id="A0A4R6TUT1"/>
<dbReference type="Proteomes" id="UP000295632">
    <property type="component" value="Unassembled WGS sequence"/>
</dbReference>
<dbReference type="EMBL" id="SNYJ01000015">
    <property type="protein sequence ID" value="TDQ36926.1"/>
    <property type="molecule type" value="Genomic_DNA"/>
</dbReference>
<evidence type="ECO:0000313" key="2">
    <source>
        <dbReference type="EMBL" id="TDQ36926.1"/>
    </source>
</evidence>
<keyword evidence="3" id="KW-1185">Reference proteome</keyword>
<name>A0A4R6TUT1_9BACI</name>